<dbReference type="SUPFAM" id="SSF51556">
    <property type="entry name" value="Metallo-dependent hydrolases"/>
    <property type="match status" value="1"/>
</dbReference>
<dbReference type="InterPro" id="IPR001130">
    <property type="entry name" value="TatD-like"/>
</dbReference>
<dbReference type="PANTHER" id="PTHR46124">
    <property type="entry name" value="D-AMINOACYL-TRNA DEACYLASE"/>
    <property type="match status" value="1"/>
</dbReference>
<dbReference type="GO" id="GO:0005829">
    <property type="term" value="C:cytosol"/>
    <property type="evidence" value="ECO:0007669"/>
    <property type="project" value="TreeGrafter"/>
</dbReference>
<dbReference type="GO" id="GO:0004536">
    <property type="term" value="F:DNA nuclease activity"/>
    <property type="evidence" value="ECO:0007669"/>
    <property type="project" value="InterPro"/>
</dbReference>
<dbReference type="CDD" id="cd01310">
    <property type="entry name" value="TatD_DNAse"/>
    <property type="match status" value="1"/>
</dbReference>
<dbReference type="Gene3D" id="3.20.20.140">
    <property type="entry name" value="Metal-dependent hydrolases"/>
    <property type="match status" value="1"/>
</dbReference>
<feature type="binding site" evidence="3">
    <location>
        <position position="8"/>
    </location>
    <ligand>
        <name>a divalent metal cation</name>
        <dbReference type="ChEBI" id="CHEBI:60240"/>
        <label>1</label>
    </ligand>
</feature>
<protein>
    <submittedName>
        <fullName evidence="4">TatD family hydrolase</fullName>
    </submittedName>
</protein>
<dbReference type="InterPro" id="IPR032466">
    <property type="entry name" value="Metal_Hydrolase"/>
</dbReference>
<keyword evidence="1 3" id="KW-0479">Metal-binding</keyword>
<proteinExistence type="predicted"/>
<dbReference type="GO" id="GO:0016788">
    <property type="term" value="F:hydrolase activity, acting on ester bonds"/>
    <property type="evidence" value="ECO:0007669"/>
    <property type="project" value="InterPro"/>
</dbReference>
<dbReference type="NCBIfam" id="TIGR00010">
    <property type="entry name" value="YchF/TatD family DNA exonuclease"/>
    <property type="match status" value="1"/>
</dbReference>
<dbReference type="PANTHER" id="PTHR46124:SF2">
    <property type="entry name" value="D-AMINOACYL-TRNA DEACYLASE"/>
    <property type="match status" value="1"/>
</dbReference>
<dbReference type="RefSeq" id="WP_226392521.1">
    <property type="nucleotide sequence ID" value="NZ_JADCKB010000009.1"/>
</dbReference>
<gene>
    <name evidence="4" type="ORF">INF28_05780</name>
</gene>
<evidence type="ECO:0000256" key="1">
    <source>
        <dbReference type="ARBA" id="ARBA00022723"/>
    </source>
</evidence>
<reference evidence="4" key="1">
    <citation type="submission" date="2020-10" db="EMBL/GenBank/DDBJ databases">
        <title>ChiBAC.</title>
        <authorList>
            <person name="Zenner C."/>
            <person name="Hitch T.C.A."/>
            <person name="Clavel T."/>
        </authorList>
    </citation>
    <scope>NUCLEOTIDE SEQUENCE</scope>
    <source>
        <strain evidence="4">DSM 107454</strain>
    </source>
</reference>
<evidence type="ECO:0000256" key="2">
    <source>
        <dbReference type="ARBA" id="ARBA00022801"/>
    </source>
</evidence>
<feature type="binding site" evidence="3">
    <location>
        <position position="152"/>
    </location>
    <ligand>
        <name>a divalent metal cation</name>
        <dbReference type="ChEBI" id="CHEBI:60240"/>
        <label>2</label>
    </ligand>
</feature>
<organism evidence="4 5">
    <name type="scientific">Ructibacterium gallinarum</name>
    <dbReference type="NCBI Taxonomy" id="2779355"/>
    <lineage>
        <taxon>Bacteria</taxon>
        <taxon>Bacillati</taxon>
        <taxon>Bacillota</taxon>
        <taxon>Clostridia</taxon>
        <taxon>Eubacteriales</taxon>
        <taxon>Oscillospiraceae</taxon>
        <taxon>Ructibacterium</taxon>
    </lineage>
</organism>
<accession>A0A9D5R8H7</accession>
<sequence>MLFDTHAHYDDARFDEDREQVIASLADCGVGYVMNIGADMETSRRAVDLADRYDFFYASVGVHPSDVENLTQQDMETLKRMAMENPKVRAIGEIGLDYHYDTPEPEVQKKWLIRQLQLAQELDMPVVIHDRESKGQCIEILRQMKISKGVMHCFSGSAQTAKELVKMGFMISFTGVLTFKNARKAVEACAAVPIDRLMIETDCPYMAPEPHRGERNYSGYVKYVAQKMAEIKGVSYEEMVRITTENALRFYRIEK</sequence>
<name>A0A9D5R8H7_9FIRM</name>
<evidence type="ECO:0000313" key="4">
    <source>
        <dbReference type="EMBL" id="MBE5039972.1"/>
    </source>
</evidence>
<evidence type="ECO:0000313" key="5">
    <source>
        <dbReference type="Proteomes" id="UP000806542"/>
    </source>
</evidence>
<feature type="binding site" evidence="3">
    <location>
        <position position="202"/>
    </location>
    <ligand>
        <name>a divalent metal cation</name>
        <dbReference type="ChEBI" id="CHEBI:60240"/>
        <label>1</label>
    </ligand>
</feature>
<dbReference type="GO" id="GO:0046872">
    <property type="term" value="F:metal ion binding"/>
    <property type="evidence" value="ECO:0007669"/>
    <property type="project" value="UniProtKB-KW"/>
</dbReference>
<dbReference type="Proteomes" id="UP000806542">
    <property type="component" value="Unassembled WGS sequence"/>
</dbReference>
<keyword evidence="2 4" id="KW-0378">Hydrolase</keyword>
<dbReference type="EMBL" id="JADCKB010000009">
    <property type="protein sequence ID" value="MBE5039972.1"/>
    <property type="molecule type" value="Genomic_DNA"/>
</dbReference>
<dbReference type="AlphaFoldDB" id="A0A9D5R8H7"/>
<comment type="caution">
    <text evidence="4">The sequence shown here is derived from an EMBL/GenBank/DDBJ whole genome shotgun (WGS) entry which is preliminary data.</text>
</comment>
<evidence type="ECO:0000256" key="3">
    <source>
        <dbReference type="PIRSR" id="PIRSR005902-1"/>
    </source>
</evidence>
<feature type="binding site" evidence="3">
    <location>
        <position position="129"/>
    </location>
    <ligand>
        <name>a divalent metal cation</name>
        <dbReference type="ChEBI" id="CHEBI:60240"/>
        <label>2</label>
    </ligand>
</feature>
<dbReference type="Pfam" id="PF01026">
    <property type="entry name" value="TatD_DNase"/>
    <property type="match status" value="1"/>
</dbReference>
<dbReference type="InterPro" id="IPR015991">
    <property type="entry name" value="TatD/YcfH-like"/>
</dbReference>
<feature type="binding site" evidence="3">
    <location>
        <position position="6"/>
    </location>
    <ligand>
        <name>a divalent metal cation</name>
        <dbReference type="ChEBI" id="CHEBI:60240"/>
        <label>1</label>
    </ligand>
</feature>
<dbReference type="PIRSF" id="PIRSF005902">
    <property type="entry name" value="DNase_TatD"/>
    <property type="match status" value="1"/>
</dbReference>
<feature type="binding site" evidence="3">
    <location>
        <position position="93"/>
    </location>
    <ligand>
        <name>a divalent metal cation</name>
        <dbReference type="ChEBI" id="CHEBI:60240"/>
        <label>1</label>
    </ligand>
</feature>
<keyword evidence="5" id="KW-1185">Reference proteome</keyword>
<dbReference type="FunFam" id="3.20.20.140:FF:000005">
    <property type="entry name" value="TatD family hydrolase"/>
    <property type="match status" value="1"/>
</dbReference>